<feature type="signal peptide" evidence="2">
    <location>
        <begin position="1"/>
        <end position="19"/>
    </location>
</feature>
<evidence type="ECO:0000313" key="4">
    <source>
        <dbReference type="Proteomes" id="UP001592531"/>
    </source>
</evidence>
<reference evidence="3 4" key="1">
    <citation type="submission" date="2024-09" db="EMBL/GenBank/DDBJ databases">
        <authorList>
            <person name="Lee S.D."/>
        </authorList>
    </citation>
    <scope>NUCLEOTIDE SEQUENCE [LARGE SCALE GENOMIC DNA]</scope>
    <source>
        <strain evidence="3 4">N8-3</strain>
    </source>
</reference>
<protein>
    <recommendedName>
        <fullName evidence="5">Class II glutamine amidotransferase</fullName>
    </recommendedName>
</protein>
<organism evidence="3 4">
    <name type="scientific">Streptacidiphilus cavernicola</name>
    <dbReference type="NCBI Taxonomy" id="3342716"/>
    <lineage>
        <taxon>Bacteria</taxon>
        <taxon>Bacillati</taxon>
        <taxon>Actinomycetota</taxon>
        <taxon>Actinomycetes</taxon>
        <taxon>Kitasatosporales</taxon>
        <taxon>Streptomycetaceae</taxon>
        <taxon>Streptacidiphilus</taxon>
    </lineage>
</organism>
<proteinExistence type="predicted"/>
<accession>A0ABV6VYP5</accession>
<sequence length="260" mass="28075">MCRLILAHGAFSVPAVLDAAVAMSTGRTADHDGPTQVHPNGWGAVWSAADAPHGFGVHRDVRPLAESLDDSPLPGITTGFLAVHARHATLARNSGLTCTHPLERPGPAPWWFMHNGFLPTVHRNLGLPASRFDSREYFDWVVPHGADRLDETQTLERLAAIEPGGSSGNAIVVNPRAAYVIHWSPPDVAAPRYFAMSLLQTPDFTVVASEVVPELAPAGSWTPLKPGSVLEIPLPPGHRRQNHPQSQPQNRQGDEHHAVL</sequence>
<dbReference type="RefSeq" id="WP_380537669.1">
    <property type="nucleotide sequence ID" value="NZ_JBHFAB010000014.1"/>
</dbReference>
<keyword evidence="2" id="KW-0732">Signal</keyword>
<gene>
    <name evidence="3" type="ORF">ACEZDE_19900</name>
</gene>
<dbReference type="Gene3D" id="3.60.20.10">
    <property type="entry name" value="Glutamine Phosphoribosylpyrophosphate, subunit 1, domain 1"/>
    <property type="match status" value="1"/>
</dbReference>
<dbReference type="Proteomes" id="UP001592531">
    <property type="component" value="Unassembled WGS sequence"/>
</dbReference>
<dbReference type="SUPFAM" id="SSF56235">
    <property type="entry name" value="N-terminal nucleophile aminohydrolases (Ntn hydrolases)"/>
    <property type="match status" value="1"/>
</dbReference>
<evidence type="ECO:0008006" key="5">
    <source>
        <dbReference type="Google" id="ProtNLM"/>
    </source>
</evidence>
<evidence type="ECO:0000313" key="3">
    <source>
        <dbReference type="EMBL" id="MFC1418879.1"/>
    </source>
</evidence>
<evidence type="ECO:0000256" key="2">
    <source>
        <dbReference type="SAM" id="SignalP"/>
    </source>
</evidence>
<feature type="region of interest" description="Disordered" evidence="1">
    <location>
        <begin position="226"/>
        <end position="260"/>
    </location>
</feature>
<comment type="caution">
    <text evidence="3">The sequence shown here is derived from an EMBL/GenBank/DDBJ whole genome shotgun (WGS) entry which is preliminary data.</text>
</comment>
<feature type="chain" id="PRO_5046123287" description="Class II glutamine amidotransferase" evidence="2">
    <location>
        <begin position="20"/>
        <end position="260"/>
    </location>
</feature>
<evidence type="ECO:0000256" key="1">
    <source>
        <dbReference type="SAM" id="MobiDB-lite"/>
    </source>
</evidence>
<dbReference type="EMBL" id="JBHFAB010000014">
    <property type="protein sequence ID" value="MFC1418879.1"/>
    <property type="molecule type" value="Genomic_DNA"/>
</dbReference>
<dbReference type="InterPro" id="IPR029055">
    <property type="entry name" value="Ntn_hydrolases_N"/>
</dbReference>
<name>A0ABV6VYP5_9ACTN</name>
<keyword evidence="4" id="KW-1185">Reference proteome</keyword>